<evidence type="ECO:0000256" key="4">
    <source>
        <dbReference type="ARBA" id="ARBA00023014"/>
    </source>
</evidence>
<reference evidence="6" key="1">
    <citation type="submission" date="2020-05" db="EMBL/GenBank/DDBJ databases">
        <authorList>
            <person name="Chiriac C."/>
            <person name="Salcher M."/>
            <person name="Ghai R."/>
            <person name="Kavagutti S V."/>
        </authorList>
    </citation>
    <scope>NUCLEOTIDE SEQUENCE</scope>
</reference>
<evidence type="ECO:0000259" key="5">
    <source>
        <dbReference type="PROSITE" id="PS51296"/>
    </source>
</evidence>
<dbReference type="PROSITE" id="PS51296">
    <property type="entry name" value="RIESKE"/>
    <property type="match status" value="1"/>
</dbReference>
<evidence type="ECO:0000256" key="2">
    <source>
        <dbReference type="ARBA" id="ARBA00022723"/>
    </source>
</evidence>
<proteinExistence type="predicted"/>
<keyword evidence="3" id="KW-0408">Iron</keyword>
<organism evidence="6">
    <name type="scientific">freshwater metagenome</name>
    <dbReference type="NCBI Taxonomy" id="449393"/>
    <lineage>
        <taxon>unclassified sequences</taxon>
        <taxon>metagenomes</taxon>
        <taxon>ecological metagenomes</taxon>
    </lineage>
</organism>
<keyword evidence="1" id="KW-0001">2Fe-2S</keyword>
<feature type="domain" description="Rieske" evidence="5">
    <location>
        <begin position="5"/>
        <end position="100"/>
    </location>
</feature>
<dbReference type="SUPFAM" id="SSF50022">
    <property type="entry name" value="ISP domain"/>
    <property type="match status" value="1"/>
</dbReference>
<keyword evidence="4" id="KW-0411">Iron-sulfur</keyword>
<dbReference type="EMBL" id="CAFBNB010000194">
    <property type="protein sequence ID" value="CAB4937038.1"/>
    <property type="molecule type" value="Genomic_DNA"/>
</dbReference>
<dbReference type="PANTHER" id="PTHR21496">
    <property type="entry name" value="FERREDOXIN-RELATED"/>
    <property type="match status" value="1"/>
</dbReference>
<evidence type="ECO:0000256" key="3">
    <source>
        <dbReference type="ARBA" id="ARBA00023004"/>
    </source>
</evidence>
<keyword evidence="2" id="KW-0479">Metal-binding</keyword>
<dbReference type="GO" id="GO:0051537">
    <property type="term" value="F:2 iron, 2 sulfur cluster binding"/>
    <property type="evidence" value="ECO:0007669"/>
    <property type="project" value="UniProtKB-KW"/>
</dbReference>
<gene>
    <name evidence="6" type="ORF">UFOPK3720_01043</name>
</gene>
<dbReference type="Gene3D" id="2.102.10.10">
    <property type="entry name" value="Rieske [2Fe-2S] iron-sulphur domain"/>
    <property type="match status" value="1"/>
</dbReference>
<dbReference type="AlphaFoldDB" id="A0A6J7J0Z6"/>
<dbReference type="Pfam" id="PF00355">
    <property type="entry name" value="Rieske"/>
    <property type="match status" value="1"/>
</dbReference>
<accession>A0A6J7J0Z6</accession>
<dbReference type="PANTHER" id="PTHR21496:SF23">
    <property type="entry name" value="3-PHENYLPROPIONATE_CINNAMIC ACID DIOXYGENASE FERREDOXIN SUBUNIT"/>
    <property type="match status" value="1"/>
</dbReference>
<dbReference type="InterPro" id="IPR036922">
    <property type="entry name" value="Rieske_2Fe-2S_sf"/>
</dbReference>
<evidence type="ECO:0000313" key="6">
    <source>
        <dbReference type="EMBL" id="CAB4937038.1"/>
    </source>
</evidence>
<dbReference type="CDD" id="cd03528">
    <property type="entry name" value="Rieske_RO_ferredoxin"/>
    <property type="match status" value="1"/>
</dbReference>
<name>A0A6J7J0Z6_9ZZZZ</name>
<protein>
    <submittedName>
        <fullName evidence="6">Unannotated protein</fullName>
    </submittedName>
</protein>
<sequence>MTEFVVACRLADVPLNGAAHVDVNGTPIAVAHTAEGVFAIRDVCSHADVRLSEGEVDGCAIECWLHGSQFDLRTGSPMTLPAIVAVPVYEVRLSGEGDDTFVEVATTPTDLTVQPQTL</sequence>
<dbReference type="InterPro" id="IPR017941">
    <property type="entry name" value="Rieske_2Fe-2S"/>
</dbReference>
<dbReference type="GO" id="GO:0046872">
    <property type="term" value="F:metal ion binding"/>
    <property type="evidence" value="ECO:0007669"/>
    <property type="project" value="UniProtKB-KW"/>
</dbReference>
<evidence type="ECO:0000256" key="1">
    <source>
        <dbReference type="ARBA" id="ARBA00022714"/>
    </source>
</evidence>